<dbReference type="InterPro" id="IPR016181">
    <property type="entry name" value="Acyl_CoA_acyltransferase"/>
</dbReference>
<dbReference type="SUPFAM" id="SSF55729">
    <property type="entry name" value="Acyl-CoA N-acyltransferases (Nat)"/>
    <property type="match status" value="1"/>
</dbReference>
<name>A0A1Y2AKL1_9TREE</name>
<dbReference type="STRING" id="71784.A0A1Y2AKL1"/>
<comment type="caution">
    <text evidence="4">The sequence shown here is derived from an EMBL/GenBank/DDBJ whole genome shotgun (WGS) entry which is preliminary data.</text>
</comment>
<feature type="domain" description="N-acetyltransferase" evidence="3">
    <location>
        <begin position="51"/>
        <end position="231"/>
    </location>
</feature>
<reference evidence="4 5" key="1">
    <citation type="submission" date="2016-07" db="EMBL/GenBank/DDBJ databases">
        <title>Pervasive Adenine N6-methylation of Active Genes in Fungi.</title>
        <authorList>
            <consortium name="DOE Joint Genome Institute"/>
            <person name="Mondo S.J."/>
            <person name="Dannebaum R.O."/>
            <person name="Kuo R.C."/>
            <person name="Labutti K."/>
            <person name="Haridas S."/>
            <person name="Kuo A."/>
            <person name="Salamov A."/>
            <person name="Ahrendt S.R."/>
            <person name="Lipzen A."/>
            <person name="Sullivan W."/>
            <person name="Andreopoulos W.B."/>
            <person name="Clum A."/>
            <person name="Lindquist E."/>
            <person name="Daum C."/>
            <person name="Ramamoorthy G.K."/>
            <person name="Gryganskyi A."/>
            <person name="Culley D."/>
            <person name="Magnuson J.K."/>
            <person name="James T.Y."/>
            <person name="O'Malley M.A."/>
            <person name="Stajich J.E."/>
            <person name="Spatafora J.W."/>
            <person name="Visel A."/>
            <person name="Grigoriev I.V."/>
        </authorList>
    </citation>
    <scope>NUCLEOTIDE SEQUENCE [LARGE SCALE GENOMIC DNA]</scope>
    <source>
        <strain evidence="4 5">68-887.2</strain>
    </source>
</reference>
<feature type="region of interest" description="Disordered" evidence="2">
    <location>
        <begin position="1"/>
        <end position="31"/>
    </location>
</feature>
<organism evidence="4 5">
    <name type="scientific">Naematelia encephala</name>
    <dbReference type="NCBI Taxonomy" id="71784"/>
    <lineage>
        <taxon>Eukaryota</taxon>
        <taxon>Fungi</taxon>
        <taxon>Dikarya</taxon>
        <taxon>Basidiomycota</taxon>
        <taxon>Agaricomycotina</taxon>
        <taxon>Tremellomycetes</taxon>
        <taxon>Tremellales</taxon>
        <taxon>Naemateliaceae</taxon>
        <taxon>Naematelia</taxon>
    </lineage>
</organism>
<dbReference type="GO" id="GO:0008080">
    <property type="term" value="F:N-acetyltransferase activity"/>
    <property type="evidence" value="ECO:0007669"/>
    <property type="project" value="InterPro"/>
</dbReference>
<keyword evidence="5" id="KW-1185">Reference proteome</keyword>
<dbReference type="AlphaFoldDB" id="A0A1Y2AKL1"/>
<sequence length="233" mass="26035">MTQISAQALDPPPAPLFHTHTTLVPPEHEPQTYIPSPSPSGMPTPSLKRPITVRAAQPTTSDAEAIISIGRPVYAATFGPTCSEADLRDYLDSTYTSPLVLAELTDPNKQFFIAVQDLLEASNSLDTVVGFVQLTKGTTEPCLGEYDDIIELQRFYIALDHHGAGVAARLMEHTLSVAKQQQYRHIWLGVYEHNHRARRFYQKYGFKSVGEHDFWVGSDRQTDIVCVRELVQE</sequence>
<dbReference type="InParanoid" id="A0A1Y2AKL1"/>
<dbReference type="Pfam" id="PF00583">
    <property type="entry name" value="Acetyltransf_1"/>
    <property type="match status" value="1"/>
</dbReference>
<dbReference type="EMBL" id="MCFC01000084">
    <property type="protein sequence ID" value="ORY23046.1"/>
    <property type="molecule type" value="Genomic_DNA"/>
</dbReference>
<evidence type="ECO:0000256" key="1">
    <source>
        <dbReference type="ARBA" id="ARBA00022679"/>
    </source>
</evidence>
<protein>
    <submittedName>
        <fullName evidence="4">Acyl-CoA N-acyltransferase</fullName>
    </submittedName>
</protein>
<dbReference type="InterPro" id="IPR050769">
    <property type="entry name" value="NAT_camello-type"/>
</dbReference>
<keyword evidence="4" id="KW-0012">Acyltransferase</keyword>
<dbReference type="Proteomes" id="UP000193986">
    <property type="component" value="Unassembled WGS sequence"/>
</dbReference>
<keyword evidence="1 4" id="KW-0808">Transferase</keyword>
<dbReference type="CDD" id="cd04301">
    <property type="entry name" value="NAT_SF"/>
    <property type="match status" value="1"/>
</dbReference>
<dbReference type="OrthoDB" id="9975416at2759"/>
<evidence type="ECO:0000256" key="2">
    <source>
        <dbReference type="SAM" id="MobiDB-lite"/>
    </source>
</evidence>
<dbReference type="PROSITE" id="PS51186">
    <property type="entry name" value="GNAT"/>
    <property type="match status" value="1"/>
</dbReference>
<evidence type="ECO:0000313" key="4">
    <source>
        <dbReference type="EMBL" id="ORY23046.1"/>
    </source>
</evidence>
<gene>
    <name evidence="4" type="ORF">BCR39DRAFT_550150</name>
</gene>
<dbReference type="InterPro" id="IPR000182">
    <property type="entry name" value="GNAT_dom"/>
</dbReference>
<evidence type="ECO:0000259" key="3">
    <source>
        <dbReference type="PROSITE" id="PS51186"/>
    </source>
</evidence>
<dbReference type="PANTHER" id="PTHR13947:SF37">
    <property type="entry name" value="LD18367P"/>
    <property type="match status" value="1"/>
</dbReference>
<dbReference type="Gene3D" id="3.40.630.30">
    <property type="match status" value="1"/>
</dbReference>
<proteinExistence type="predicted"/>
<evidence type="ECO:0000313" key="5">
    <source>
        <dbReference type="Proteomes" id="UP000193986"/>
    </source>
</evidence>
<dbReference type="PANTHER" id="PTHR13947">
    <property type="entry name" value="GNAT FAMILY N-ACETYLTRANSFERASE"/>
    <property type="match status" value="1"/>
</dbReference>
<accession>A0A1Y2AKL1</accession>